<dbReference type="RefSeq" id="WP_066536836.1">
    <property type="nucleotide sequence ID" value="NZ_CP021422.1"/>
</dbReference>
<keyword evidence="4" id="KW-1185">Reference proteome</keyword>
<reference evidence="2" key="1">
    <citation type="journal article" date="2017" name="Genome Announc.">
        <title>High-Quality Whole-Genome Sequences of the Oligo-Mouse-Microbiota Bacterial Community.</title>
        <authorList>
            <person name="Garzetti D."/>
            <person name="Brugiroux S."/>
            <person name="Bunk B."/>
            <person name="Pukall R."/>
            <person name="McCoy K.D."/>
            <person name="Macpherson A.J."/>
            <person name="Stecher B."/>
        </authorList>
    </citation>
    <scope>NUCLEOTIDE SEQUENCE</scope>
    <source>
        <strain evidence="2">KB18</strain>
    </source>
</reference>
<accession>A0A1Z2XLN9</accession>
<dbReference type="EMBL" id="CP065321">
    <property type="protein sequence ID" value="QQR28639.1"/>
    <property type="molecule type" value="Genomic_DNA"/>
</dbReference>
<dbReference type="Proteomes" id="UP000596035">
    <property type="component" value="Chromosome"/>
</dbReference>
<gene>
    <name evidence="2" type="ORF">ADH66_00940</name>
    <name evidence="3" type="ORF">I5Q82_10930</name>
</gene>
<evidence type="ECO:0000313" key="4">
    <source>
        <dbReference type="Proteomes" id="UP000196710"/>
    </source>
</evidence>
<reference evidence="4" key="2">
    <citation type="submission" date="2017-05" db="EMBL/GenBank/DDBJ databases">
        <title>Improved OligoMM genomes.</title>
        <authorList>
            <person name="Garzetti D."/>
        </authorList>
    </citation>
    <scope>NUCLEOTIDE SEQUENCE [LARGE SCALE GENOMIC DNA]</scope>
    <source>
        <strain evidence="4">KB18</strain>
    </source>
</reference>
<protein>
    <submittedName>
        <fullName evidence="3">DNA/RNA nuclease SfsA</fullName>
    </submittedName>
</protein>
<dbReference type="EMBL" id="CP021422">
    <property type="protein sequence ID" value="ASB39350.1"/>
    <property type="molecule type" value="Genomic_DNA"/>
</dbReference>
<dbReference type="KEGG" id="amur:ADH66_00940"/>
<name>A0A1Z2XLN9_9FIRM</name>
<evidence type="ECO:0000259" key="1">
    <source>
        <dbReference type="Pfam" id="PF03749"/>
    </source>
</evidence>
<proteinExistence type="predicted"/>
<dbReference type="Gene3D" id="3.40.1350.60">
    <property type="match status" value="1"/>
</dbReference>
<organism evidence="3 5">
    <name type="scientific">Acutalibacter muris</name>
    <dbReference type="NCBI Taxonomy" id="1796620"/>
    <lineage>
        <taxon>Bacteria</taxon>
        <taxon>Bacillati</taxon>
        <taxon>Bacillota</taxon>
        <taxon>Clostridia</taxon>
        <taxon>Eubacteriales</taxon>
        <taxon>Acutalibacteraceae</taxon>
        <taxon>Acutalibacter</taxon>
    </lineage>
</organism>
<dbReference type="InterPro" id="IPR040452">
    <property type="entry name" value="SfsA_C"/>
</dbReference>
<dbReference type="Proteomes" id="UP000196710">
    <property type="component" value="Chromosome"/>
</dbReference>
<evidence type="ECO:0000313" key="5">
    <source>
        <dbReference type="Proteomes" id="UP000596035"/>
    </source>
</evidence>
<dbReference type="Pfam" id="PF03749">
    <property type="entry name" value="SfsA"/>
    <property type="match status" value="1"/>
</dbReference>
<sequence>MLNIMNFKLNKAVFVSEGKSRFICNILYEEEIFECYVPITCKLSSLLSLEGKEILIRETTKAAKRTKFTLFAVQNKNDYLIVDTGFANRIVNAILAKTKNNNLFYPEQIVENYKCDFYSATSKTLVEVKSVITTEQEVLLPNMKTQRAIIQLHNICSLLSKGYRAEYFIVAFAPQLEKVKVASKEKMGFLLKEFLNLGGKISCIRITLDESYNINCDKLDYIFV</sequence>
<dbReference type="AlphaFoldDB" id="A0A1Z2XLN9"/>
<evidence type="ECO:0000313" key="3">
    <source>
        <dbReference type="EMBL" id="QQR28639.1"/>
    </source>
</evidence>
<reference evidence="3 5" key="3">
    <citation type="submission" date="2020-11" db="EMBL/GenBank/DDBJ databases">
        <title>Closed and high quality bacterial genomes of the OMM12 community.</title>
        <authorList>
            <person name="Marbouty M."/>
            <person name="Lamy-Besnier Q."/>
            <person name="Debarbieux L."/>
            <person name="Koszul R."/>
        </authorList>
    </citation>
    <scope>NUCLEOTIDE SEQUENCE [LARGE SCALE GENOMIC DNA]</scope>
    <source>
        <strain evidence="3 5">KB18</strain>
    </source>
</reference>
<evidence type="ECO:0000313" key="2">
    <source>
        <dbReference type="EMBL" id="ASB39350.1"/>
    </source>
</evidence>
<feature type="domain" description="Sugar fermentation stimulation protein C-terminal" evidence="1">
    <location>
        <begin position="87"/>
        <end position="210"/>
    </location>
</feature>
<dbReference type="Gene3D" id="2.40.50.580">
    <property type="match status" value="1"/>
</dbReference>